<dbReference type="InterPro" id="IPR021109">
    <property type="entry name" value="Peptidase_aspartic_dom_sf"/>
</dbReference>
<dbReference type="AlphaFoldDB" id="A0A931SDV0"/>
<evidence type="ECO:0000313" key="3">
    <source>
        <dbReference type="Proteomes" id="UP000724148"/>
    </source>
</evidence>
<evidence type="ECO:0000313" key="2">
    <source>
        <dbReference type="EMBL" id="MBI2096883.1"/>
    </source>
</evidence>
<feature type="region of interest" description="Disordered" evidence="1">
    <location>
        <begin position="130"/>
        <end position="153"/>
    </location>
</feature>
<accession>A0A931SDV0</accession>
<dbReference type="Gene3D" id="2.40.70.10">
    <property type="entry name" value="Acid Proteases"/>
    <property type="match status" value="1"/>
</dbReference>
<dbReference type="EMBL" id="JACOZA010000046">
    <property type="protein sequence ID" value="MBI2096883.1"/>
    <property type="molecule type" value="Genomic_DNA"/>
</dbReference>
<reference evidence="2" key="1">
    <citation type="submission" date="2020-07" db="EMBL/GenBank/DDBJ databases">
        <title>Huge and variable diversity of episymbiotic CPR bacteria and DPANN archaea in groundwater ecosystems.</title>
        <authorList>
            <person name="He C.Y."/>
            <person name="Keren R."/>
            <person name="Whittaker M."/>
            <person name="Farag I.F."/>
            <person name="Doudna J."/>
            <person name="Cate J.H.D."/>
            <person name="Banfield J.F."/>
        </authorList>
    </citation>
    <scope>NUCLEOTIDE SEQUENCE</scope>
    <source>
        <strain evidence="2">NC_groundwater_193_Ag_S-0.1um_51_7</strain>
    </source>
</reference>
<dbReference type="Proteomes" id="UP000724148">
    <property type="component" value="Unassembled WGS sequence"/>
</dbReference>
<gene>
    <name evidence="2" type="ORF">HYT40_01880</name>
</gene>
<evidence type="ECO:0000256" key="1">
    <source>
        <dbReference type="SAM" id="MobiDB-lite"/>
    </source>
</evidence>
<organism evidence="2 3">
    <name type="scientific">Candidatus Sungiibacteriota bacterium</name>
    <dbReference type="NCBI Taxonomy" id="2750080"/>
    <lineage>
        <taxon>Bacteria</taxon>
        <taxon>Candidatus Sungiibacteriota</taxon>
    </lineage>
</organism>
<protein>
    <recommendedName>
        <fullName evidence="4">Peptidase A2 domain-containing protein</fullName>
    </recommendedName>
</protein>
<sequence length="153" mass="16948">MHGYFDAKDGRPKVSLKIKGRKGEKVISALFDTGSQLALSLPLIDLIEIGAEISGVEGVTYADRRTGAEYLFDVKVMLDGRERDVQANLIPDPSAEEAIIGTPLFDPYVVVIDFKNKSLGLLSEEEIAKLDRKKTPKEHEPPHEGRLFSKRGK</sequence>
<name>A0A931SDV0_9BACT</name>
<proteinExistence type="predicted"/>
<feature type="compositionally biased region" description="Basic and acidic residues" evidence="1">
    <location>
        <begin position="137"/>
        <end position="147"/>
    </location>
</feature>
<comment type="caution">
    <text evidence="2">The sequence shown here is derived from an EMBL/GenBank/DDBJ whole genome shotgun (WGS) entry which is preliminary data.</text>
</comment>
<evidence type="ECO:0008006" key="4">
    <source>
        <dbReference type="Google" id="ProtNLM"/>
    </source>
</evidence>